<evidence type="ECO:0000313" key="11">
    <source>
        <dbReference type="RefSeq" id="XP_045546682.1"/>
    </source>
</evidence>
<dbReference type="SUPFAM" id="SSF49899">
    <property type="entry name" value="Concanavalin A-like lectins/glucanases"/>
    <property type="match status" value="1"/>
</dbReference>
<dbReference type="InterPro" id="IPR001870">
    <property type="entry name" value="B30.2/SPRY"/>
</dbReference>
<dbReference type="Pfam" id="PF05729">
    <property type="entry name" value="NACHT"/>
    <property type="match status" value="1"/>
</dbReference>
<gene>
    <name evidence="11 12" type="primary">LOC106564225</name>
</gene>
<dbReference type="InterPro" id="IPR041075">
    <property type="entry name" value="NOD1/2_WH"/>
</dbReference>
<evidence type="ECO:0000256" key="4">
    <source>
        <dbReference type="ARBA" id="ARBA00022737"/>
    </source>
</evidence>
<keyword evidence="6" id="KW-0067">ATP-binding</keyword>
<dbReference type="Gene3D" id="3.80.10.10">
    <property type="entry name" value="Ribonuclease Inhibitor"/>
    <property type="match status" value="2"/>
</dbReference>
<dbReference type="SMART" id="SM00368">
    <property type="entry name" value="LRR_RI"/>
    <property type="match status" value="10"/>
</dbReference>
<evidence type="ECO:0000256" key="3">
    <source>
        <dbReference type="ARBA" id="ARBA00022614"/>
    </source>
</evidence>
<dbReference type="RefSeq" id="XP_045546682.1">
    <property type="nucleotide sequence ID" value="XM_045690726.1"/>
</dbReference>
<dbReference type="Pfam" id="PF00622">
    <property type="entry name" value="SPRY"/>
    <property type="match status" value="1"/>
</dbReference>
<evidence type="ECO:0000259" key="9">
    <source>
        <dbReference type="PROSITE" id="PS50837"/>
    </source>
</evidence>
<dbReference type="SUPFAM" id="SSF52047">
    <property type="entry name" value="RNI-like"/>
    <property type="match status" value="1"/>
</dbReference>
<evidence type="ECO:0000256" key="2">
    <source>
        <dbReference type="ARBA" id="ARBA00022490"/>
    </source>
</evidence>
<dbReference type="RefSeq" id="XP_045546683.1">
    <property type="nucleotide sequence ID" value="XM_045690727.1"/>
</dbReference>
<keyword evidence="10" id="KW-1185">Reference proteome</keyword>
<organism evidence="10 12">
    <name type="scientific">Salmo salar</name>
    <name type="common">Atlantic salmon</name>
    <dbReference type="NCBI Taxonomy" id="8030"/>
    <lineage>
        <taxon>Eukaryota</taxon>
        <taxon>Metazoa</taxon>
        <taxon>Chordata</taxon>
        <taxon>Craniata</taxon>
        <taxon>Vertebrata</taxon>
        <taxon>Euteleostomi</taxon>
        <taxon>Actinopterygii</taxon>
        <taxon>Neopterygii</taxon>
        <taxon>Teleostei</taxon>
        <taxon>Protacanthopterygii</taxon>
        <taxon>Salmoniformes</taxon>
        <taxon>Salmonidae</taxon>
        <taxon>Salmoninae</taxon>
        <taxon>Salmo</taxon>
    </lineage>
</organism>
<dbReference type="InterPro" id="IPR003877">
    <property type="entry name" value="SPRY_dom"/>
</dbReference>
<dbReference type="InterPro" id="IPR029495">
    <property type="entry name" value="NACHT-assoc"/>
</dbReference>
<dbReference type="InterPro" id="IPR013320">
    <property type="entry name" value="ConA-like_dom_sf"/>
</dbReference>
<feature type="domain" description="NACHT" evidence="9">
    <location>
        <begin position="203"/>
        <end position="337"/>
    </location>
</feature>
<dbReference type="InterPro" id="IPR032675">
    <property type="entry name" value="LRR_dom_sf"/>
</dbReference>
<dbReference type="InterPro" id="IPR043136">
    <property type="entry name" value="B30.2/SPRY_sf"/>
</dbReference>
<dbReference type="InterPro" id="IPR001611">
    <property type="entry name" value="Leu-rich_rpt"/>
</dbReference>
<keyword evidence="5" id="KW-0547">Nucleotide-binding</keyword>
<dbReference type="InterPro" id="IPR041267">
    <property type="entry name" value="NLRP_HD2"/>
</dbReference>
<evidence type="ECO:0000256" key="5">
    <source>
        <dbReference type="ARBA" id="ARBA00022741"/>
    </source>
</evidence>
<keyword evidence="3" id="KW-0433">Leucine-rich repeat</keyword>
<feature type="domain" description="B30.2/SPRY" evidence="8">
    <location>
        <begin position="1066"/>
        <end position="1267"/>
    </location>
</feature>
<sequence length="1267" mass="142621">MDQTPQSLAPAQHSGPSSSITSQPAPTLSSIMSQPAPTPSSIMAQPAPTLSSIMAQPAHPLSSIMAQGGSVVAAPQLVGCNVEGSVYQQISVTMASHGADEELPKVKDKHKSNMKKKFGSIFEGLGKRGNPTLLDKIYTELYITAGESEGVNKEHEVWQIDDTAQTKAFQDHAINCNDMFRSLDPKTEEHNDKSQSKQEVPVRTVLTKGIAGIGKTVSVQKFILDWAEGIANQDVDFVFALPFRDLNLIKDDCNLLELLSDFHPDLTDMKDAKKVVSGKVMFILDGLDESQLPLCFRDNKRLSNVTKTTSVDVLLTNLIKGNLLPSALLWITSRPAAVDKIPSDCFDRVTEVRGFNDPQKEEYFKKRFSDDENLASKIISHIKTPRSLHIMCHIPVFCWIAAMVFGKMLRENDHGKVPLTEMYIRFLLTLTNMKNKKYNGKNEPDPRNLSESDVQIILKLGKLAFQNLEKSNWVFSEDYLRECSIDVNEAFLLSGMCTEIFREEDPMFQAKMYSFVHLTIQEFFAALYVAFSYASENVNPFRLRDYQELPRTNYSDSGDRDDDYRDDDYRDDGYSEDEDYRPQHRGSEQQQKTLHDLQRSVVDKALNSKTGHLDLFLRFLLGISLESNQILLKSLQLQTEGDTESIQKTIQYIKDRLSDEKQRQYPSPERCINLFHCLIELNDTSFVNEIQRFLTSKNPAEKKLTPAQCSAMAYVLLMSEEVLDKLDLKVYNTSDEGRKRLVPAVRCCRKAILADCHLTTSCCETVASALQLPDSHLRDLDLSVNSLLDLKPLSVGLRSPNCRLESLNLSHINLERSGPELLKAVLMGPLNQLLVLRLTGCDLKDDICETVASALQSAGSCLTELDLSYNKLTDTGVKQISNGLLSPHCKLKILRLTGCEVTEESCGSLSSAIAVSQLEELRLGCNKLGDSGVKLLSAGLMDPHCQIHTLGLRECNLSRRSCVSLAPVLWSYSVLRELDLRDNNLWYSGMRFLSAGLRNPKCALQNLRLSGCLVTEKGCTFLASALESNPSHLRELDLSFNHPGDSGVKLLSDRLKNPHCRLEKLSLDHGGESRIKPGLRKYACQLKLDLWSADGDLTLSEDNTRVVRRTQVHPYPYFDFSDSDDSDCSHRTKKSDKWAKVRCREPLSDGRFYWQVEWTGWVDIGVTCTPRWDIEKKRSWGLFCCNEQYTFIHSNRISVISVPRPDPKCIGVYLDFPDGTLSFYNVSSGTLTHLHTFHTTFTEPLYPQFKIMCDEMEIFGSVKIQTL</sequence>
<evidence type="ECO:0000256" key="6">
    <source>
        <dbReference type="ARBA" id="ARBA00022840"/>
    </source>
</evidence>
<feature type="compositionally biased region" description="Basic and acidic residues" evidence="7">
    <location>
        <begin position="580"/>
        <end position="594"/>
    </location>
</feature>
<evidence type="ECO:0000256" key="1">
    <source>
        <dbReference type="ARBA" id="ARBA00004496"/>
    </source>
</evidence>
<evidence type="ECO:0000259" key="8">
    <source>
        <dbReference type="PROSITE" id="PS50188"/>
    </source>
</evidence>
<dbReference type="Pfam" id="PF17776">
    <property type="entry name" value="NLRC4_HD2"/>
    <property type="match status" value="1"/>
</dbReference>
<dbReference type="InterPro" id="IPR007111">
    <property type="entry name" value="NACHT_NTPase"/>
</dbReference>
<dbReference type="Pfam" id="PF14484">
    <property type="entry name" value="FISNA"/>
    <property type="match status" value="1"/>
</dbReference>
<dbReference type="Gene3D" id="3.40.50.300">
    <property type="entry name" value="P-loop containing nucleotide triphosphate hydrolases"/>
    <property type="match status" value="1"/>
</dbReference>
<dbReference type="Proteomes" id="UP001652741">
    <property type="component" value="Chromosome ssa12"/>
</dbReference>
<dbReference type="InterPro" id="IPR027417">
    <property type="entry name" value="P-loop_NTPase"/>
</dbReference>
<dbReference type="SMART" id="SM01288">
    <property type="entry name" value="FISNA"/>
    <property type="match status" value="1"/>
</dbReference>
<proteinExistence type="predicted"/>
<feature type="region of interest" description="Disordered" evidence="7">
    <location>
        <begin position="1"/>
        <end position="45"/>
    </location>
</feature>
<evidence type="ECO:0000313" key="10">
    <source>
        <dbReference type="Proteomes" id="UP001652741"/>
    </source>
</evidence>
<dbReference type="Gene3D" id="2.60.120.920">
    <property type="match status" value="1"/>
</dbReference>
<evidence type="ECO:0000256" key="7">
    <source>
        <dbReference type="SAM" id="MobiDB-lite"/>
    </source>
</evidence>
<dbReference type="GeneID" id="106564225"/>
<dbReference type="InterPro" id="IPR051261">
    <property type="entry name" value="NLR"/>
</dbReference>
<dbReference type="SMART" id="SM00449">
    <property type="entry name" value="SPRY"/>
    <property type="match status" value="1"/>
</dbReference>
<reference evidence="11 12" key="1">
    <citation type="submission" date="2025-05" db="UniProtKB">
        <authorList>
            <consortium name="RefSeq"/>
        </authorList>
    </citation>
    <scope>IDENTIFICATION</scope>
</reference>
<dbReference type="PROSITE" id="PS50188">
    <property type="entry name" value="B302_SPRY"/>
    <property type="match status" value="1"/>
</dbReference>
<feature type="region of interest" description="Disordered" evidence="7">
    <location>
        <begin position="552"/>
        <end position="594"/>
    </location>
</feature>
<evidence type="ECO:0000313" key="12">
    <source>
        <dbReference type="RefSeq" id="XP_045546683.1"/>
    </source>
</evidence>
<keyword evidence="2" id="KW-0963">Cytoplasm</keyword>
<dbReference type="Pfam" id="PF17779">
    <property type="entry name" value="WHD_NOD2"/>
    <property type="match status" value="1"/>
</dbReference>
<keyword evidence="4" id="KW-0677">Repeat</keyword>
<comment type="subcellular location">
    <subcellularLocation>
        <location evidence="1">Cytoplasm</location>
    </subcellularLocation>
</comment>
<dbReference type="Pfam" id="PF13516">
    <property type="entry name" value="LRR_6"/>
    <property type="match status" value="3"/>
</dbReference>
<protein>
    <submittedName>
        <fullName evidence="11 12">NACHT, LRR and PYD domains-containing protein 3 isoform X1</fullName>
    </submittedName>
</protein>
<dbReference type="PROSITE" id="PS50837">
    <property type="entry name" value="NACHT"/>
    <property type="match status" value="1"/>
</dbReference>
<name>A0ABM3CJE9_SALSA</name>
<accession>A0ABM3CJE9</accession>
<dbReference type="PANTHER" id="PTHR24106">
    <property type="entry name" value="NACHT, LRR AND CARD DOMAINS-CONTAINING"/>
    <property type="match status" value="1"/>
</dbReference>